<dbReference type="GO" id="GO:0005886">
    <property type="term" value="C:plasma membrane"/>
    <property type="evidence" value="ECO:0007669"/>
    <property type="project" value="TreeGrafter"/>
</dbReference>
<keyword evidence="5" id="KW-0862">Zinc</keyword>
<evidence type="ECO:0000256" key="5">
    <source>
        <dbReference type="ARBA" id="ARBA00022906"/>
    </source>
</evidence>
<keyword evidence="6 9" id="KW-1133">Transmembrane helix</keyword>
<feature type="transmembrane region" description="Helical" evidence="9">
    <location>
        <begin position="130"/>
        <end position="150"/>
    </location>
</feature>
<sequence length="305" mass="33499">MNENHHKDPHHGHSHSNAPEIKSLKKAFVIGIILNMAYVIIQIIIGLKINSLSLLSDAGHNFLDVAGLALALLAFKLSNSKSTAKYTYGYKKSSILISLLNAVILLISIGAIGYQALFRFQNPEPLPGKIIAVVAGIGIVINGISAFLFFNDKERDINVKSAFLHLASDAMVSLGLVVGGILMYYTHLYWIDPVLSLLICVIIIASTWNLLKKSLRLSLDGVPDTIDLEKIKTEILKINGVVDFQHVHVWAISTTNNALTGHVIVGPELSNTEIEILKNKIKHELLHLNVHHTTIETDSKTTQNC</sequence>
<dbReference type="InterPro" id="IPR058533">
    <property type="entry name" value="Cation_efflux_TM"/>
</dbReference>
<dbReference type="InterPro" id="IPR002524">
    <property type="entry name" value="Cation_efflux"/>
</dbReference>
<evidence type="ECO:0000256" key="8">
    <source>
        <dbReference type="ARBA" id="ARBA00023136"/>
    </source>
</evidence>
<evidence type="ECO:0000259" key="11">
    <source>
        <dbReference type="Pfam" id="PF16916"/>
    </source>
</evidence>
<keyword evidence="8 9" id="KW-0472">Membrane</keyword>
<comment type="similarity">
    <text evidence="2">Belongs to the cation diffusion facilitator (CDF) transporter (TC 2.A.4) family. SLC30A subfamily.</text>
</comment>
<keyword evidence="13" id="KW-1185">Reference proteome</keyword>
<protein>
    <submittedName>
        <fullName evidence="12">Cation transporter</fullName>
    </submittedName>
</protein>
<keyword evidence="5" id="KW-0864">Zinc transport</keyword>
<evidence type="ECO:0000256" key="9">
    <source>
        <dbReference type="SAM" id="Phobius"/>
    </source>
</evidence>
<dbReference type="Pfam" id="PF01545">
    <property type="entry name" value="Cation_efflux"/>
    <property type="match status" value="1"/>
</dbReference>
<feature type="transmembrane region" description="Helical" evidence="9">
    <location>
        <begin position="162"/>
        <end position="184"/>
    </location>
</feature>
<feature type="transmembrane region" description="Helical" evidence="9">
    <location>
        <begin position="95"/>
        <end position="118"/>
    </location>
</feature>
<feature type="domain" description="Cation efflux protein transmembrane" evidence="10">
    <location>
        <begin position="29"/>
        <end position="216"/>
    </location>
</feature>
<evidence type="ECO:0000259" key="10">
    <source>
        <dbReference type="Pfam" id="PF01545"/>
    </source>
</evidence>
<dbReference type="SUPFAM" id="SSF160240">
    <property type="entry name" value="Cation efflux protein cytoplasmic domain-like"/>
    <property type="match status" value="1"/>
</dbReference>
<name>A0A553E911_9FLAO</name>
<dbReference type="InterPro" id="IPR027470">
    <property type="entry name" value="Cation_efflux_CTD"/>
</dbReference>
<evidence type="ECO:0000256" key="4">
    <source>
        <dbReference type="ARBA" id="ARBA00022692"/>
    </source>
</evidence>
<evidence type="ECO:0000256" key="3">
    <source>
        <dbReference type="ARBA" id="ARBA00022448"/>
    </source>
</evidence>
<gene>
    <name evidence="12" type="ORF">FNW21_05310</name>
</gene>
<dbReference type="NCBIfam" id="TIGR01297">
    <property type="entry name" value="CDF"/>
    <property type="match status" value="1"/>
</dbReference>
<dbReference type="Gene3D" id="1.20.1510.10">
    <property type="entry name" value="Cation efflux protein transmembrane domain"/>
    <property type="match status" value="1"/>
</dbReference>
<reference evidence="12 13" key="1">
    <citation type="submission" date="2019-07" db="EMBL/GenBank/DDBJ databases">
        <title>Novel species of Flavobacterium.</title>
        <authorList>
            <person name="Liu Q."/>
            <person name="Xin Y.-H."/>
        </authorList>
    </citation>
    <scope>NUCLEOTIDE SEQUENCE [LARGE SCALE GENOMIC DNA]</scope>
    <source>
        <strain evidence="12 13">LB1R34</strain>
    </source>
</reference>
<feature type="transmembrane region" description="Helical" evidence="9">
    <location>
        <begin position="27"/>
        <end position="46"/>
    </location>
</feature>
<accession>A0A553E911</accession>
<feature type="domain" description="Cation efflux protein cytoplasmic" evidence="11">
    <location>
        <begin position="223"/>
        <end position="298"/>
    </location>
</feature>
<dbReference type="PANTHER" id="PTHR11562:SF17">
    <property type="entry name" value="RE54080P-RELATED"/>
    <property type="match status" value="1"/>
</dbReference>
<dbReference type="Pfam" id="PF16916">
    <property type="entry name" value="ZT_dimer"/>
    <property type="match status" value="1"/>
</dbReference>
<dbReference type="AlphaFoldDB" id="A0A553E911"/>
<feature type="transmembrane region" description="Helical" evidence="9">
    <location>
        <begin position="58"/>
        <end position="75"/>
    </location>
</feature>
<dbReference type="Proteomes" id="UP000316371">
    <property type="component" value="Unassembled WGS sequence"/>
</dbReference>
<evidence type="ECO:0000256" key="6">
    <source>
        <dbReference type="ARBA" id="ARBA00022989"/>
    </source>
</evidence>
<evidence type="ECO:0000256" key="2">
    <source>
        <dbReference type="ARBA" id="ARBA00008873"/>
    </source>
</evidence>
<dbReference type="EMBL" id="VJZT01000003">
    <property type="protein sequence ID" value="TRX41516.1"/>
    <property type="molecule type" value="Genomic_DNA"/>
</dbReference>
<evidence type="ECO:0000256" key="7">
    <source>
        <dbReference type="ARBA" id="ARBA00023065"/>
    </source>
</evidence>
<dbReference type="GO" id="GO:0005385">
    <property type="term" value="F:zinc ion transmembrane transporter activity"/>
    <property type="evidence" value="ECO:0007669"/>
    <property type="project" value="TreeGrafter"/>
</dbReference>
<keyword evidence="7" id="KW-0406">Ion transport</keyword>
<dbReference type="OrthoDB" id="9809646at2"/>
<dbReference type="SUPFAM" id="SSF161111">
    <property type="entry name" value="Cation efflux protein transmembrane domain-like"/>
    <property type="match status" value="1"/>
</dbReference>
<feature type="transmembrane region" description="Helical" evidence="9">
    <location>
        <begin position="190"/>
        <end position="211"/>
    </location>
</feature>
<proteinExistence type="inferred from homology"/>
<organism evidence="12 13">
    <name type="scientific">Flavobacterium restrictum</name>
    <dbReference type="NCBI Taxonomy" id="2594428"/>
    <lineage>
        <taxon>Bacteria</taxon>
        <taxon>Pseudomonadati</taxon>
        <taxon>Bacteroidota</taxon>
        <taxon>Flavobacteriia</taxon>
        <taxon>Flavobacteriales</taxon>
        <taxon>Flavobacteriaceae</taxon>
        <taxon>Flavobacterium</taxon>
    </lineage>
</organism>
<dbReference type="PANTHER" id="PTHR11562">
    <property type="entry name" value="CATION EFFLUX PROTEIN/ ZINC TRANSPORTER"/>
    <property type="match status" value="1"/>
</dbReference>
<evidence type="ECO:0000313" key="13">
    <source>
        <dbReference type="Proteomes" id="UP000316371"/>
    </source>
</evidence>
<comment type="caution">
    <text evidence="12">The sequence shown here is derived from an EMBL/GenBank/DDBJ whole genome shotgun (WGS) entry which is preliminary data.</text>
</comment>
<dbReference type="InterPro" id="IPR050681">
    <property type="entry name" value="CDF/SLC30A"/>
</dbReference>
<dbReference type="InterPro" id="IPR027469">
    <property type="entry name" value="Cation_efflux_TMD_sf"/>
</dbReference>
<evidence type="ECO:0000256" key="1">
    <source>
        <dbReference type="ARBA" id="ARBA00004141"/>
    </source>
</evidence>
<comment type="subcellular location">
    <subcellularLocation>
        <location evidence="1">Membrane</location>
        <topology evidence="1">Multi-pass membrane protein</topology>
    </subcellularLocation>
</comment>
<evidence type="ECO:0000313" key="12">
    <source>
        <dbReference type="EMBL" id="TRX41516.1"/>
    </source>
</evidence>
<keyword evidence="4 9" id="KW-0812">Transmembrane</keyword>
<dbReference type="RefSeq" id="WP_144255702.1">
    <property type="nucleotide sequence ID" value="NZ_VJZT01000003.1"/>
</dbReference>
<dbReference type="InterPro" id="IPR036837">
    <property type="entry name" value="Cation_efflux_CTD_sf"/>
</dbReference>
<keyword evidence="3" id="KW-0813">Transport</keyword>